<organism evidence="1 2">
    <name type="scientific">Manihot esculenta</name>
    <name type="common">Cassava</name>
    <name type="synonym">Jatropha manihot</name>
    <dbReference type="NCBI Taxonomy" id="3983"/>
    <lineage>
        <taxon>Eukaryota</taxon>
        <taxon>Viridiplantae</taxon>
        <taxon>Streptophyta</taxon>
        <taxon>Embryophyta</taxon>
        <taxon>Tracheophyta</taxon>
        <taxon>Spermatophyta</taxon>
        <taxon>Magnoliopsida</taxon>
        <taxon>eudicotyledons</taxon>
        <taxon>Gunneridae</taxon>
        <taxon>Pentapetalae</taxon>
        <taxon>rosids</taxon>
        <taxon>fabids</taxon>
        <taxon>Malpighiales</taxon>
        <taxon>Euphorbiaceae</taxon>
        <taxon>Crotonoideae</taxon>
        <taxon>Manihoteae</taxon>
        <taxon>Manihot</taxon>
    </lineage>
</organism>
<reference evidence="2" key="1">
    <citation type="journal article" date="2016" name="Nat. Biotechnol.">
        <title>Sequencing wild and cultivated cassava and related species reveals extensive interspecific hybridization and genetic diversity.</title>
        <authorList>
            <person name="Bredeson J.V."/>
            <person name="Lyons J.B."/>
            <person name="Prochnik S.E."/>
            <person name="Wu G.A."/>
            <person name="Ha C.M."/>
            <person name="Edsinger-Gonzales E."/>
            <person name="Grimwood J."/>
            <person name="Schmutz J."/>
            <person name="Rabbi I.Y."/>
            <person name="Egesi C."/>
            <person name="Nauluvula P."/>
            <person name="Lebot V."/>
            <person name="Ndunguru J."/>
            <person name="Mkamilo G."/>
            <person name="Bart R.S."/>
            <person name="Setter T.L."/>
            <person name="Gleadow R.M."/>
            <person name="Kulakow P."/>
            <person name="Ferguson M.E."/>
            <person name="Rounsley S."/>
            <person name="Rokhsar D.S."/>
        </authorList>
    </citation>
    <scope>NUCLEOTIDE SEQUENCE [LARGE SCALE GENOMIC DNA]</scope>
    <source>
        <strain evidence="2">cv. AM560-2</strain>
    </source>
</reference>
<accession>A0ACB7H041</accession>
<dbReference type="EMBL" id="CM004396">
    <property type="protein sequence ID" value="KAG8645591.1"/>
    <property type="molecule type" value="Genomic_DNA"/>
</dbReference>
<name>A0ACB7H041_MANES</name>
<proteinExistence type="predicted"/>
<keyword evidence="2" id="KW-1185">Reference proteome</keyword>
<comment type="caution">
    <text evidence="1">The sequence shown here is derived from an EMBL/GenBank/DDBJ whole genome shotgun (WGS) entry which is preliminary data.</text>
</comment>
<evidence type="ECO:0000313" key="1">
    <source>
        <dbReference type="EMBL" id="KAG8645591.1"/>
    </source>
</evidence>
<evidence type="ECO:0000313" key="2">
    <source>
        <dbReference type="Proteomes" id="UP000091857"/>
    </source>
</evidence>
<gene>
    <name evidence="1" type="ORF">MANES_10G074374v8</name>
</gene>
<sequence>MEVVGEAILSALLEPLVKKLTSSELLKFARKKHMDDEDILDEFETKALRSKLKAKSQASTVTAQKQIPVNCYSLKSGGAVFNMKKGYKLREITTRLQELATEKNDLHLRTSEEGRSNKANERVPTTSLLKECNVYGREKDKEAILQLLMSDEASDSRFMVIPIIGMGGVGKTTLAQLIYNDKGVQFGYKSWVCVSNDFDILKITKTILHCENCEASDLNSLQVRLKERLSGKRFLIVLDDVWSEKYEEWTALCSPFTSGAPGSRIIVTTRNEGVAKLVGSVDPYPLKELSHDNCLSLFTQHALEAKNFDAHPELAKIGQAIVKKCKGLPLAAKTLGGLLRGKQSFKEWKYILNSEIWDIPEEKSGILPALRLSYYHLPSYLKRCFVYCAIFPNDYEFDKSELALLWMAEGFLHQPHMKDVGYKYFDDLLSRSFFQQSMNDKSRYVMHDLVSDLARFVGRELCFQLDDKSEAETSYAEIRHSSFSSHYNDIAQSSKVLDDLVPKLKCLRVLSLASYFLLELPSSIGALIHLRYLDLSDCNLVNLCYLDISGTDSLQEMPPHMGNLKNLSVLPKFIVGEGNGVEIKELMKLPDLQGHLHILGLHNVENGKQGLRKLYIDGYGGTKFSLWIEDSAFINIVELNLRNCHRITSLPPLRQLPLLRYLRIQGMDEVKTVGVEFCGNGSLFKAFPSLETLYIGNMPEWEQWSWSIGDHEETAGKYPNLRELTISNCPKLIGKLPRCLLSLETLCIDCCPRLEDLPEMLPALCELDVDDCREVVFKSVSDLTSLTTLNIQGIPGLISLDDVLIQALVSLKHLKIVCCEELRYLWRNGTSLSKLSSLNSLEISGCPQLVSLVGEKMDFYLSSLETLQIGTCDNLEQLPHDMGGLTSLKNLETDDCKSLVSLLKREEVLLPCNLENLLITRCWNLEKLPNNLGNLACLKNFEIYDCPKLVSIPATGLPSNLKSLKIFACNSLEYLPETSHLEKFEISNSLGYLTSLSPFTPRFQNWDSQKRLEIYNCSKQLLECLHGKIVHLTYLELIDCPALESFSDRGLYIPTLTSFTIQNCENLKFLPNQMQILTSLQNLEINNCGIYSFPEEGLPSNLIKLYINDCNNLTQPMSEWGLHALTSLREFEIYGYCTEVVAFPDDEGLLLPASLIHLCIGRFKNLKSISRGLHNLSFLRTLYISNCPKLRFLPKEGFPATLEDIEIRSCHLLSKRLNQKGDCWPLIVHIPHVEVDGARIHAMKREEENHLLHFNWL</sequence>
<dbReference type="Proteomes" id="UP000091857">
    <property type="component" value="Chromosome 10"/>
</dbReference>
<protein>
    <submittedName>
        <fullName evidence="1">Uncharacterized protein</fullName>
    </submittedName>
</protein>